<dbReference type="PROSITE" id="PS51257">
    <property type="entry name" value="PROKAR_LIPOPROTEIN"/>
    <property type="match status" value="1"/>
</dbReference>
<evidence type="ECO:0000313" key="1">
    <source>
        <dbReference type="EMBL" id="QHT70478.1"/>
    </source>
</evidence>
<dbReference type="RefSeq" id="WP_162446455.1">
    <property type="nucleotide sequence ID" value="NZ_CP048222.1"/>
</dbReference>
<protein>
    <recommendedName>
        <fullName evidence="3">Beta-lactamase-inhibitor-like PepSY-like domain-containing protein</fullName>
    </recommendedName>
</protein>
<dbReference type="Proteomes" id="UP000480178">
    <property type="component" value="Chromosome"/>
</dbReference>
<proteinExistence type="predicted"/>
<sequence length="214" mass="23030">MKTNLIWVVLLSFFITLVSCEKNDSSPADDSQANEEDLTDFTLLAASSSTARLSDSTVTTNGEKKCNLTELDSSELPTEVTAYISTNFQSATIERAGKTSQGEFIVHIKKEDGTLAALLFDAEGNFISEKTHEGKHGTPVAIADLPESLTSYITNQYSGATIEKAIQDAEGNYIVAIKKSDGTFAGISFDASGTFKSELTLNSSFGRKGHKGRH</sequence>
<dbReference type="EMBL" id="CP048222">
    <property type="protein sequence ID" value="QHT70478.1"/>
    <property type="molecule type" value="Genomic_DNA"/>
</dbReference>
<evidence type="ECO:0008006" key="3">
    <source>
        <dbReference type="Google" id="ProtNLM"/>
    </source>
</evidence>
<accession>A0A6C0GQY1</accession>
<evidence type="ECO:0000313" key="2">
    <source>
        <dbReference type="Proteomes" id="UP000480178"/>
    </source>
</evidence>
<dbReference type="KEGG" id="rhoz:GXP67_29415"/>
<keyword evidence="2" id="KW-1185">Reference proteome</keyword>
<dbReference type="Gene3D" id="3.40.1420.30">
    <property type="match status" value="1"/>
</dbReference>
<name>A0A6C0GQY1_9BACT</name>
<dbReference type="AlphaFoldDB" id="A0A6C0GQY1"/>
<organism evidence="1 2">
    <name type="scientific">Rhodocytophaga rosea</name>
    <dbReference type="NCBI Taxonomy" id="2704465"/>
    <lineage>
        <taxon>Bacteria</taxon>
        <taxon>Pseudomonadati</taxon>
        <taxon>Bacteroidota</taxon>
        <taxon>Cytophagia</taxon>
        <taxon>Cytophagales</taxon>
        <taxon>Rhodocytophagaceae</taxon>
        <taxon>Rhodocytophaga</taxon>
    </lineage>
</organism>
<gene>
    <name evidence="1" type="ORF">GXP67_29415</name>
</gene>
<dbReference type="SUPFAM" id="SSF160574">
    <property type="entry name" value="BT0923-like"/>
    <property type="match status" value="1"/>
</dbReference>
<reference evidence="1 2" key="1">
    <citation type="submission" date="2020-01" db="EMBL/GenBank/DDBJ databases">
        <authorList>
            <person name="Kim M.K."/>
        </authorList>
    </citation>
    <scope>NUCLEOTIDE SEQUENCE [LARGE SCALE GENOMIC DNA]</scope>
    <source>
        <strain evidence="1 2">172606-1</strain>
    </source>
</reference>